<reference evidence="2" key="1">
    <citation type="journal article" date="2019" name="Int. J. Syst. Evol. Microbiol.">
        <title>The Global Catalogue of Microorganisms (GCM) 10K type strain sequencing project: providing services to taxonomists for standard genome sequencing and annotation.</title>
        <authorList>
            <consortium name="The Broad Institute Genomics Platform"/>
            <consortium name="The Broad Institute Genome Sequencing Center for Infectious Disease"/>
            <person name="Wu L."/>
            <person name="Ma J."/>
        </authorList>
    </citation>
    <scope>NUCLEOTIDE SEQUENCE [LARGE SCALE GENOMIC DNA]</scope>
    <source>
        <strain evidence="2">CCUG 56754</strain>
    </source>
</reference>
<keyword evidence="2" id="KW-1185">Reference proteome</keyword>
<accession>A0ABW3LEW6</accession>
<protein>
    <submittedName>
        <fullName evidence="1">Uncharacterized protein</fullName>
    </submittedName>
</protein>
<dbReference type="EMBL" id="JBHTKJ010000001">
    <property type="protein sequence ID" value="MFD1036931.1"/>
    <property type="molecule type" value="Genomic_DNA"/>
</dbReference>
<evidence type="ECO:0000313" key="2">
    <source>
        <dbReference type="Proteomes" id="UP001597040"/>
    </source>
</evidence>
<dbReference type="Proteomes" id="UP001597040">
    <property type="component" value="Unassembled WGS sequence"/>
</dbReference>
<sequence length="48" mass="5587">MATENNVKQQAKRIEECCNKLENTNSPEEIRQHVKEIQGCCNNIEQQI</sequence>
<gene>
    <name evidence="1" type="ORF">ACFQ3N_00625</name>
</gene>
<proteinExistence type="predicted"/>
<comment type="caution">
    <text evidence="1">The sequence shown here is derived from an EMBL/GenBank/DDBJ whole genome shotgun (WGS) entry which is preliminary data.</text>
</comment>
<name>A0ABW3LEW6_9BACI</name>
<dbReference type="RefSeq" id="WP_390358556.1">
    <property type="nucleotide sequence ID" value="NZ_JBHTKJ010000001.1"/>
</dbReference>
<organism evidence="1 2">
    <name type="scientific">Virgibacillus byunsanensis</name>
    <dbReference type="NCBI Taxonomy" id="570945"/>
    <lineage>
        <taxon>Bacteria</taxon>
        <taxon>Bacillati</taxon>
        <taxon>Bacillota</taxon>
        <taxon>Bacilli</taxon>
        <taxon>Bacillales</taxon>
        <taxon>Bacillaceae</taxon>
        <taxon>Virgibacillus</taxon>
    </lineage>
</organism>
<evidence type="ECO:0000313" key="1">
    <source>
        <dbReference type="EMBL" id="MFD1036931.1"/>
    </source>
</evidence>